<evidence type="ECO:0000256" key="6">
    <source>
        <dbReference type="ARBA" id="ARBA00022432"/>
    </source>
</evidence>
<dbReference type="PANTHER" id="PTHR48078:SF2">
    <property type="entry name" value="CATABOLIC L-SERINE_THREONINE DEHYDRATASE"/>
    <property type="match status" value="1"/>
</dbReference>
<dbReference type="FunFam" id="3.40.50.1100:FF:000040">
    <property type="entry name" value="L-serine dehydratase, putative"/>
    <property type="match status" value="1"/>
</dbReference>
<evidence type="ECO:0000256" key="5">
    <source>
        <dbReference type="ARBA" id="ARBA00012093"/>
    </source>
</evidence>
<dbReference type="InterPro" id="IPR050147">
    <property type="entry name" value="Ser/Thr_Dehydratase"/>
</dbReference>
<evidence type="ECO:0000256" key="10">
    <source>
        <dbReference type="ARBA" id="ARBA00049406"/>
    </source>
</evidence>
<dbReference type="Gene3D" id="3.40.50.1100">
    <property type="match status" value="2"/>
</dbReference>
<keyword evidence="6" id="KW-0312">Gluconeogenesis</keyword>
<dbReference type="GO" id="GO:0006094">
    <property type="term" value="P:gluconeogenesis"/>
    <property type="evidence" value="ECO:0007669"/>
    <property type="project" value="UniProtKB-KW"/>
</dbReference>
<dbReference type="PANTHER" id="PTHR48078">
    <property type="entry name" value="THREONINE DEHYDRATASE, MITOCHONDRIAL-RELATED"/>
    <property type="match status" value="1"/>
</dbReference>
<dbReference type="GO" id="GO:0009097">
    <property type="term" value="P:isoleucine biosynthetic process"/>
    <property type="evidence" value="ECO:0007669"/>
    <property type="project" value="TreeGrafter"/>
</dbReference>
<keyword evidence="9" id="KW-0456">Lyase</keyword>
<evidence type="ECO:0000256" key="4">
    <source>
        <dbReference type="ARBA" id="ARBA00010869"/>
    </source>
</evidence>
<dbReference type="PROSITE" id="PS00165">
    <property type="entry name" value="DEHYDRATASE_SER_THR"/>
    <property type="match status" value="1"/>
</dbReference>
<organism evidence="12 13">
    <name type="scientific">Wickerhamomyces anomalus (strain ATCC 58044 / CBS 1984 / NCYC 433 / NRRL Y-366-8)</name>
    <name type="common">Yeast</name>
    <name type="synonym">Hansenula anomala</name>
    <dbReference type="NCBI Taxonomy" id="683960"/>
    <lineage>
        <taxon>Eukaryota</taxon>
        <taxon>Fungi</taxon>
        <taxon>Dikarya</taxon>
        <taxon>Ascomycota</taxon>
        <taxon>Saccharomycotina</taxon>
        <taxon>Saccharomycetes</taxon>
        <taxon>Phaffomycetales</taxon>
        <taxon>Wickerhamomycetaceae</taxon>
        <taxon>Wickerhamomyces</taxon>
    </lineage>
</organism>
<dbReference type="RefSeq" id="XP_019042163.1">
    <property type="nucleotide sequence ID" value="XM_019181231.1"/>
</dbReference>
<keyword evidence="8" id="KW-0663">Pyridoxal phosphate</keyword>
<comment type="cofactor">
    <cofactor evidence="1">
        <name>pyridoxal 5'-phosphate</name>
        <dbReference type="ChEBI" id="CHEBI:597326"/>
    </cofactor>
</comment>
<sequence>MSLKEPQIRTSVINETEKISSHYPTKCQYYFKYESEQPSGSFKLRGIGHFIGNQIDKSRKEGFQDVHVFSSSGGNAGLAAAFASKYYNVPCTVVLPKLSYKPSVAAKLESYGATVLIKGEHWGEANAFLQTYATEDKSKGQYPILCHPFDHPLIWEGHSTMIDEIVQELGSGKLAKLKGIVCSVGGGGLYCGIVEGLKRNNLNNVTVLAVETKPAPTFSKAIEANNVVTLESVKTIATSLASPHIASEALKNYNSHPTKVELMDDSYAVQGTIDYYEIFNKVTEPACGITIATALSRSILLEQHFGQLESDDIVVFVVCGGSVYTEDDVKDLIVRYRHIS</sequence>
<comment type="similarity">
    <text evidence="4">Belongs to the serine/threonine dehydratase family.</text>
</comment>
<dbReference type="GO" id="GO:0006565">
    <property type="term" value="P:L-serine catabolic process"/>
    <property type="evidence" value="ECO:0007669"/>
    <property type="project" value="TreeGrafter"/>
</dbReference>
<evidence type="ECO:0000313" key="12">
    <source>
        <dbReference type="EMBL" id="ODQ62956.1"/>
    </source>
</evidence>
<comment type="catalytic activity">
    <reaction evidence="10">
        <text>L-serine = pyruvate + NH4(+)</text>
        <dbReference type="Rhea" id="RHEA:19169"/>
        <dbReference type="ChEBI" id="CHEBI:15361"/>
        <dbReference type="ChEBI" id="CHEBI:28938"/>
        <dbReference type="ChEBI" id="CHEBI:33384"/>
        <dbReference type="EC" id="4.3.1.17"/>
    </reaction>
</comment>
<protein>
    <recommendedName>
        <fullName evidence="5">L-serine ammonia-lyase</fullName>
        <ecNumber evidence="5">4.3.1.17</ecNumber>
    </recommendedName>
</protein>
<dbReference type="GeneID" id="30198477"/>
<evidence type="ECO:0000256" key="7">
    <source>
        <dbReference type="ARBA" id="ARBA00022490"/>
    </source>
</evidence>
<evidence type="ECO:0000259" key="11">
    <source>
        <dbReference type="Pfam" id="PF00291"/>
    </source>
</evidence>
<keyword evidence="13" id="KW-1185">Reference proteome</keyword>
<gene>
    <name evidence="12" type="ORF">WICANDRAFT_26138</name>
</gene>
<name>A0A1E3PC18_WICAA</name>
<dbReference type="GO" id="GO:0003941">
    <property type="term" value="F:L-serine ammonia-lyase activity"/>
    <property type="evidence" value="ECO:0007669"/>
    <property type="project" value="UniProtKB-EC"/>
</dbReference>
<dbReference type="EC" id="4.3.1.17" evidence="5"/>
<dbReference type="AlphaFoldDB" id="A0A1E3PC18"/>
<evidence type="ECO:0000256" key="8">
    <source>
        <dbReference type="ARBA" id="ARBA00022898"/>
    </source>
</evidence>
<proteinExistence type="inferred from homology"/>
<dbReference type="InterPro" id="IPR036052">
    <property type="entry name" value="TrpB-like_PALP_sf"/>
</dbReference>
<dbReference type="STRING" id="683960.A0A1E3PC18"/>
<dbReference type="Proteomes" id="UP000094112">
    <property type="component" value="Unassembled WGS sequence"/>
</dbReference>
<dbReference type="InterPro" id="IPR000634">
    <property type="entry name" value="Ser/Thr_deHydtase_PyrdxlP-BS"/>
</dbReference>
<dbReference type="GO" id="GO:0006567">
    <property type="term" value="P:L-threonine catabolic process"/>
    <property type="evidence" value="ECO:0007669"/>
    <property type="project" value="TreeGrafter"/>
</dbReference>
<keyword evidence="7" id="KW-0963">Cytoplasm</keyword>
<dbReference type="Pfam" id="PF00291">
    <property type="entry name" value="PALP"/>
    <property type="match status" value="1"/>
</dbReference>
<dbReference type="GO" id="GO:0030170">
    <property type="term" value="F:pyridoxal phosphate binding"/>
    <property type="evidence" value="ECO:0007669"/>
    <property type="project" value="InterPro"/>
</dbReference>
<evidence type="ECO:0000256" key="3">
    <source>
        <dbReference type="ARBA" id="ARBA00004742"/>
    </source>
</evidence>
<evidence type="ECO:0000256" key="9">
    <source>
        <dbReference type="ARBA" id="ARBA00023239"/>
    </source>
</evidence>
<evidence type="ECO:0000313" key="13">
    <source>
        <dbReference type="Proteomes" id="UP000094112"/>
    </source>
</evidence>
<evidence type="ECO:0000256" key="2">
    <source>
        <dbReference type="ARBA" id="ARBA00004496"/>
    </source>
</evidence>
<feature type="domain" description="Tryptophan synthase beta chain-like PALP" evidence="11">
    <location>
        <begin position="18"/>
        <end position="320"/>
    </location>
</feature>
<dbReference type="OrthoDB" id="7773036at2759"/>
<evidence type="ECO:0000256" key="1">
    <source>
        <dbReference type="ARBA" id="ARBA00001933"/>
    </source>
</evidence>
<dbReference type="GO" id="GO:0005737">
    <property type="term" value="C:cytoplasm"/>
    <property type="evidence" value="ECO:0007669"/>
    <property type="project" value="UniProtKB-SubCell"/>
</dbReference>
<comment type="subcellular location">
    <subcellularLocation>
        <location evidence="2">Cytoplasm</location>
    </subcellularLocation>
</comment>
<reference evidence="12 13" key="1">
    <citation type="journal article" date="2016" name="Proc. Natl. Acad. Sci. U.S.A.">
        <title>Comparative genomics of biotechnologically important yeasts.</title>
        <authorList>
            <person name="Riley R."/>
            <person name="Haridas S."/>
            <person name="Wolfe K.H."/>
            <person name="Lopes M.R."/>
            <person name="Hittinger C.T."/>
            <person name="Goeker M."/>
            <person name="Salamov A.A."/>
            <person name="Wisecaver J.H."/>
            <person name="Long T.M."/>
            <person name="Calvey C.H."/>
            <person name="Aerts A.L."/>
            <person name="Barry K.W."/>
            <person name="Choi C."/>
            <person name="Clum A."/>
            <person name="Coughlan A.Y."/>
            <person name="Deshpande S."/>
            <person name="Douglass A.P."/>
            <person name="Hanson S.J."/>
            <person name="Klenk H.-P."/>
            <person name="LaButti K.M."/>
            <person name="Lapidus A."/>
            <person name="Lindquist E.A."/>
            <person name="Lipzen A.M."/>
            <person name="Meier-Kolthoff J.P."/>
            <person name="Ohm R.A."/>
            <person name="Otillar R.P."/>
            <person name="Pangilinan J.L."/>
            <person name="Peng Y."/>
            <person name="Rokas A."/>
            <person name="Rosa C.A."/>
            <person name="Scheuner C."/>
            <person name="Sibirny A.A."/>
            <person name="Slot J.C."/>
            <person name="Stielow J.B."/>
            <person name="Sun H."/>
            <person name="Kurtzman C.P."/>
            <person name="Blackwell M."/>
            <person name="Grigoriev I.V."/>
            <person name="Jeffries T.W."/>
        </authorList>
    </citation>
    <scope>NUCLEOTIDE SEQUENCE [LARGE SCALE GENOMIC DNA]</scope>
    <source>
        <strain evidence="13">ATCC 58044 / CBS 1984 / NCYC 433 / NRRL Y-366-8</strain>
    </source>
</reference>
<comment type="pathway">
    <text evidence="3">Carbohydrate biosynthesis; gluconeogenesis.</text>
</comment>
<dbReference type="SUPFAM" id="SSF53686">
    <property type="entry name" value="Tryptophan synthase beta subunit-like PLP-dependent enzymes"/>
    <property type="match status" value="1"/>
</dbReference>
<dbReference type="InterPro" id="IPR001926">
    <property type="entry name" value="TrpB-like_PALP"/>
</dbReference>
<dbReference type="GO" id="GO:0004794">
    <property type="term" value="F:threonine deaminase activity"/>
    <property type="evidence" value="ECO:0007669"/>
    <property type="project" value="TreeGrafter"/>
</dbReference>
<accession>A0A1E3PC18</accession>
<dbReference type="EMBL" id="KV454208">
    <property type="protein sequence ID" value="ODQ62956.1"/>
    <property type="molecule type" value="Genomic_DNA"/>
</dbReference>